<proteinExistence type="inferred from homology"/>
<dbReference type="OrthoDB" id="5864054at2759"/>
<evidence type="ECO:0000256" key="7">
    <source>
        <dbReference type="ARBA" id="ARBA00023224"/>
    </source>
</evidence>
<feature type="transmembrane region" description="Helical" evidence="10">
    <location>
        <begin position="220"/>
        <end position="241"/>
    </location>
</feature>
<dbReference type="EnsemblMetazoa" id="XM_030979172">
    <property type="protein sequence ID" value="XP_030835032"/>
    <property type="gene ID" value="LOC100890051"/>
</dbReference>
<dbReference type="Proteomes" id="UP000007110">
    <property type="component" value="Unassembled WGS sequence"/>
</dbReference>
<dbReference type="InterPro" id="IPR017452">
    <property type="entry name" value="GPCR_Rhodpsn_7TM"/>
</dbReference>
<evidence type="ECO:0000256" key="10">
    <source>
        <dbReference type="SAM" id="Phobius"/>
    </source>
</evidence>
<dbReference type="GO" id="GO:0016020">
    <property type="term" value="C:membrane"/>
    <property type="evidence" value="ECO:0007669"/>
    <property type="project" value="UniProtKB-SubCell"/>
</dbReference>
<feature type="transmembrane region" description="Helical" evidence="10">
    <location>
        <begin position="116"/>
        <end position="144"/>
    </location>
</feature>
<feature type="region of interest" description="Disordered" evidence="9">
    <location>
        <begin position="256"/>
        <end position="276"/>
    </location>
</feature>
<dbReference type="KEGG" id="spu:100890051"/>
<dbReference type="GO" id="GO:0004930">
    <property type="term" value="F:G protein-coupled receptor activity"/>
    <property type="evidence" value="ECO:0007669"/>
    <property type="project" value="UniProtKB-KW"/>
</dbReference>
<name>A0A7M7NE74_STRPU</name>
<feature type="transmembrane region" description="Helical" evidence="10">
    <location>
        <begin position="156"/>
        <end position="174"/>
    </location>
</feature>
<evidence type="ECO:0000256" key="8">
    <source>
        <dbReference type="RuleBase" id="RU000688"/>
    </source>
</evidence>
<keyword evidence="5 10" id="KW-0472">Membrane</keyword>
<keyword evidence="6 8" id="KW-0675">Receptor</keyword>
<dbReference type="PROSITE" id="PS00237">
    <property type="entry name" value="G_PROTEIN_RECEP_F1_1"/>
    <property type="match status" value="1"/>
</dbReference>
<dbReference type="GeneID" id="100890051"/>
<dbReference type="InParanoid" id="A0A7M7NE74"/>
<comment type="similarity">
    <text evidence="8">Belongs to the G-protein coupled receptor 1 family.</text>
</comment>
<dbReference type="PANTHER" id="PTHR24243">
    <property type="entry name" value="G-PROTEIN COUPLED RECEPTOR"/>
    <property type="match status" value="1"/>
</dbReference>
<protein>
    <recommendedName>
        <fullName evidence="11">G-protein coupled receptors family 1 profile domain-containing protein</fullName>
    </recommendedName>
</protein>
<feature type="region of interest" description="Disordered" evidence="9">
    <location>
        <begin position="17"/>
        <end position="42"/>
    </location>
</feature>
<feature type="transmembrane region" description="Helical" evidence="10">
    <location>
        <begin position="195"/>
        <end position="214"/>
    </location>
</feature>
<reference evidence="12" key="2">
    <citation type="submission" date="2021-01" db="UniProtKB">
        <authorList>
            <consortium name="EnsemblMetazoa"/>
        </authorList>
    </citation>
    <scope>IDENTIFICATION</scope>
</reference>
<dbReference type="InterPro" id="IPR000276">
    <property type="entry name" value="GPCR_Rhodpsn"/>
</dbReference>
<evidence type="ECO:0000256" key="5">
    <source>
        <dbReference type="ARBA" id="ARBA00023136"/>
    </source>
</evidence>
<dbReference type="Pfam" id="PF00001">
    <property type="entry name" value="7tm_1"/>
    <property type="match status" value="1"/>
</dbReference>
<evidence type="ECO:0000256" key="3">
    <source>
        <dbReference type="ARBA" id="ARBA00022989"/>
    </source>
</evidence>
<dbReference type="CDD" id="cd00637">
    <property type="entry name" value="7tm_classA_rhodopsin-like"/>
    <property type="match status" value="1"/>
</dbReference>
<evidence type="ECO:0000313" key="12">
    <source>
        <dbReference type="EnsemblMetazoa" id="XP_030835032"/>
    </source>
</evidence>
<comment type="subcellular location">
    <subcellularLocation>
        <location evidence="1">Membrane</location>
        <topology evidence="1">Multi-pass membrane protein</topology>
    </subcellularLocation>
</comment>
<feature type="transmembrane region" description="Helical" evidence="10">
    <location>
        <begin position="80"/>
        <end position="104"/>
    </location>
</feature>
<sequence>MSTTSIMYSVVMATLNATAEPSSEPEPEPESEPEPEPEMIMGTMEPEPWITGILFGEPFPEFSSEPVAEPEPTMNFCAQVILALIAAIILVVGSIGNALVIAVISRMKVDRTVTELFLLSLAVADLFVCVICTPLIIIGITVHQKHTGVSYIVEQVMFYFSSVASILSLSAIALDRHDAVIHPMSRRLNIQRSKQVLVVIWLISSAAAVTIYFIPQNYEFGVLAVFFIVPLVFMVACYYRIVRVARQSASRVRRASEAGLKKSTKTPGRSLLRTPL</sequence>
<evidence type="ECO:0000313" key="13">
    <source>
        <dbReference type="Proteomes" id="UP000007110"/>
    </source>
</evidence>
<keyword evidence="2 8" id="KW-0812">Transmembrane</keyword>
<evidence type="ECO:0000256" key="6">
    <source>
        <dbReference type="ARBA" id="ARBA00023170"/>
    </source>
</evidence>
<keyword evidence="3 10" id="KW-1133">Transmembrane helix</keyword>
<feature type="compositionally biased region" description="Acidic residues" evidence="9">
    <location>
        <begin position="23"/>
        <end position="37"/>
    </location>
</feature>
<dbReference type="PANTHER" id="PTHR24243:SF208">
    <property type="entry name" value="PYROKININ-1 RECEPTOR"/>
    <property type="match status" value="1"/>
</dbReference>
<organism evidence="12 13">
    <name type="scientific">Strongylocentrotus purpuratus</name>
    <name type="common">Purple sea urchin</name>
    <dbReference type="NCBI Taxonomy" id="7668"/>
    <lineage>
        <taxon>Eukaryota</taxon>
        <taxon>Metazoa</taxon>
        <taxon>Echinodermata</taxon>
        <taxon>Eleutherozoa</taxon>
        <taxon>Echinozoa</taxon>
        <taxon>Echinoidea</taxon>
        <taxon>Euechinoidea</taxon>
        <taxon>Echinacea</taxon>
        <taxon>Camarodonta</taxon>
        <taxon>Echinidea</taxon>
        <taxon>Strongylocentrotidae</taxon>
        <taxon>Strongylocentrotus</taxon>
    </lineage>
</organism>
<evidence type="ECO:0000256" key="4">
    <source>
        <dbReference type="ARBA" id="ARBA00023040"/>
    </source>
</evidence>
<dbReference type="AlphaFoldDB" id="A0A7M7NE74"/>
<evidence type="ECO:0000256" key="9">
    <source>
        <dbReference type="SAM" id="MobiDB-lite"/>
    </source>
</evidence>
<keyword evidence="7 8" id="KW-0807">Transducer</keyword>
<dbReference type="Gene3D" id="1.20.1070.10">
    <property type="entry name" value="Rhodopsin 7-helix transmembrane proteins"/>
    <property type="match status" value="1"/>
</dbReference>
<reference evidence="13" key="1">
    <citation type="submission" date="2015-02" db="EMBL/GenBank/DDBJ databases">
        <title>Genome sequencing for Strongylocentrotus purpuratus.</title>
        <authorList>
            <person name="Murali S."/>
            <person name="Liu Y."/>
            <person name="Vee V."/>
            <person name="English A."/>
            <person name="Wang M."/>
            <person name="Skinner E."/>
            <person name="Han Y."/>
            <person name="Muzny D.M."/>
            <person name="Worley K.C."/>
            <person name="Gibbs R.A."/>
        </authorList>
    </citation>
    <scope>NUCLEOTIDE SEQUENCE</scope>
</reference>
<accession>A0A7M7NE74</accession>
<keyword evidence="4 8" id="KW-0297">G-protein coupled receptor</keyword>
<dbReference type="OMA" id="PEPWITG"/>
<dbReference type="RefSeq" id="XP_030835032.1">
    <property type="nucleotide sequence ID" value="XM_030979172.1"/>
</dbReference>
<dbReference type="SUPFAM" id="SSF81321">
    <property type="entry name" value="Family A G protein-coupled receptor-like"/>
    <property type="match status" value="1"/>
</dbReference>
<evidence type="ECO:0000259" key="11">
    <source>
        <dbReference type="PROSITE" id="PS50262"/>
    </source>
</evidence>
<dbReference type="PRINTS" id="PR00237">
    <property type="entry name" value="GPCRRHODOPSN"/>
</dbReference>
<evidence type="ECO:0000256" key="2">
    <source>
        <dbReference type="ARBA" id="ARBA00022692"/>
    </source>
</evidence>
<keyword evidence="13" id="KW-1185">Reference proteome</keyword>
<dbReference type="PROSITE" id="PS50262">
    <property type="entry name" value="G_PROTEIN_RECEP_F1_2"/>
    <property type="match status" value="1"/>
</dbReference>
<evidence type="ECO:0000256" key="1">
    <source>
        <dbReference type="ARBA" id="ARBA00004141"/>
    </source>
</evidence>
<feature type="domain" description="G-protein coupled receptors family 1 profile" evidence="11">
    <location>
        <begin position="96"/>
        <end position="276"/>
    </location>
</feature>